<dbReference type="Gene3D" id="3.40.50.10700">
    <property type="entry name" value="AF0625-like"/>
    <property type="match status" value="1"/>
</dbReference>
<protein>
    <recommendedName>
        <fullName evidence="4">D-aminoacyl-tRNA deacylase</fullName>
        <ecNumber evidence="4">3.1.1.96</ecNumber>
    </recommendedName>
</protein>
<dbReference type="Proteomes" id="UP001271789">
    <property type="component" value="Unassembled WGS sequence"/>
</dbReference>
<sequence length="342" mass="37603">MTNQKTIAIICSLSDVASVNIKDNLLKAATWTVKELPSEDAMKEALSLFPPTEPSEETMPSAHEFLGTNLFTGIFELQASDVLFRLILLDGKHIFQDRLDLRLKHLNMPADQIIFASKHRSKSETKALTVHPTGNAGESALGGFPQSLSVPMPLEMKKMILAMADLNERLGLAFDVTMEVTHHGPTALSVPSMFAEIGSTENEWGIPLAGEIIAQSILSLSSDFGFDLTRSDTYLELVSDPVLAVGFGGGHYAERQTKDLFRTKLAFGHIFPKHQLDVLTETVVSDAFLKTGANIAFFDKKSMKGDDRRRLFEMISAMGYRVLSDKEAAAEFGLCRFDEAGD</sequence>
<dbReference type="AlphaFoldDB" id="A0AAE4MJJ7"/>
<comment type="catalytic activity">
    <reaction evidence="4">
        <text>a D-aminoacyl-tRNA + H2O = a tRNA + a D-alpha-amino acid + H(+)</text>
        <dbReference type="Rhea" id="RHEA:13953"/>
        <dbReference type="Rhea" id="RHEA-COMP:10123"/>
        <dbReference type="Rhea" id="RHEA-COMP:10124"/>
        <dbReference type="ChEBI" id="CHEBI:15377"/>
        <dbReference type="ChEBI" id="CHEBI:15378"/>
        <dbReference type="ChEBI" id="CHEBI:59871"/>
        <dbReference type="ChEBI" id="CHEBI:78442"/>
        <dbReference type="ChEBI" id="CHEBI:79333"/>
        <dbReference type="EC" id="3.1.1.96"/>
    </reaction>
</comment>
<organism evidence="5 6">
    <name type="scientific">Methanolapillus africanus</name>
    <dbReference type="NCBI Taxonomy" id="3028297"/>
    <lineage>
        <taxon>Archaea</taxon>
        <taxon>Methanobacteriati</taxon>
        <taxon>Methanobacteriota</taxon>
        <taxon>Stenosarchaea group</taxon>
        <taxon>Methanomicrobia</taxon>
        <taxon>Methanosarcinales</taxon>
        <taxon>Methanosarcinaceae</taxon>
        <taxon>Methanolapillus</taxon>
    </lineage>
</organism>
<comment type="catalytic activity">
    <reaction evidence="4">
        <text>glycyl-tRNA(Ala) + H2O = tRNA(Ala) + glycine + H(+)</text>
        <dbReference type="Rhea" id="RHEA:53744"/>
        <dbReference type="Rhea" id="RHEA-COMP:9657"/>
        <dbReference type="Rhea" id="RHEA-COMP:13640"/>
        <dbReference type="ChEBI" id="CHEBI:15377"/>
        <dbReference type="ChEBI" id="CHEBI:15378"/>
        <dbReference type="ChEBI" id="CHEBI:57305"/>
        <dbReference type="ChEBI" id="CHEBI:78442"/>
        <dbReference type="ChEBI" id="CHEBI:78522"/>
        <dbReference type="EC" id="3.1.1.96"/>
    </reaction>
</comment>
<comment type="similarity">
    <text evidence="4">Belongs to the DtdA deacylase family.</text>
</comment>
<dbReference type="Pfam" id="PF04414">
    <property type="entry name" value="tRNA_deacylase"/>
    <property type="match status" value="1"/>
</dbReference>
<proteinExistence type="inferred from homology"/>
<comment type="subunit">
    <text evidence="4">Monomer.</text>
</comment>
<name>A0AAE4MJJ7_9EURY</name>
<dbReference type="Gene3D" id="3.40.630.50">
    <property type="entry name" value="AF0625-like"/>
    <property type="match status" value="1"/>
</dbReference>
<reference evidence="5" key="1">
    <citation type="submission" date="2023-06" db="EMBL/GenBank/DDBJ databases">
        <title>Genome sequence of Methanosarcinaceae archaeon Ag5.</title>
        <authorList>
            <person name="Protasov E."/>
            <person name="Platt K."/>
            <person name="Poehlein A."/>
            <person name="Daniel R."/>
            <person name="Brune A."/>
        </authorList>
    </citation>
    <scope>NUCLEOTIDE SEQUENCE</scope>
    <source>
        <strain evidence="5">Ag5</strain>
    </source>
</reference>
<comment type="cofactor">
    <cofactor evidence="4">
        <name>Zn(2+)</name>
        <dbReference type="ChEBI" id="CHEBI:29105"/>
    </cofactor>
    <text evidence="4">Binds 2 Zn(2+) ions per subunit.</text>
</comment>
<evidence type="ECO:0000313" key="5">
    <source>
        <dbReference type="EMBL" id="MDV0447672.1"/>
    </source>
</evidence>
<dbReference type="PANTHER" id="PTHR34667">
    <property type="entry name" value="D-AMINOACYL-TRNA DEACYLASE"/>
    <property type="match status" value="1"/>
</dbReference>
<dbReference type="GO" id="GO:0019478">
    <property type="term" value="P:D-amino acid catabolic process"/>
    <property type="evidence" value="ECO:0007669"/>
    <property type="project" value="UniProtKB-UniRule"/>
</dbReference>
<dbReference type="InterPro" id="IPR007508">
    <property type="entry name" value="DtdA"/>
</dbReference>
<keyword evidence="1 4" id="KW-0479">Metal-binding</keyword>
<accession>A0AAE4MJJ7</accession>
<dbReference type="EC" id="3.1.1.96" evidence="4"/>
<keyword evidence="3 4" id="KW-0862">Zinc</keyword>
<dbReference type="EMBL" id="JAWDKD010000021">
    <property type="protein sequence ID" value="MDV0447672.1"/>
    <property type="molecule type" value="Genomic_DNA"/>
</dbReference>
<evidence type="ECO:0000256" key="3">
    <source>
        <dbReference type="ARBA" id="ARBA00022833"/>
    </source>
</evidence>
<dbReference type="PIRSF" id="PIRSF016210">
    <property type="entry name" value="UCP016210"/>
    <property type="match status" value="1"/>
</dbReference>
<evidence type="ECO:0000256" key="1">
    <source>
        <dbReference type="ARBA" id="ARBA00022723"/>
    </source>
</evidence>
<dbReference type="HAMAP" id="MF_00562">
    <property type="entry name" value="Deacylase_DtdA"/>
    <property type="match status" value="1"/>
</dbReference>
<dbReference type="RefSeq" id="WP_338100111.1">
    <property type="nucleotide sequence ID" value="NZ_JAWDKD010000021.1"/>
</dbReference>
<gene>
    <name evidence="4" type="primary">dtdA</name>
    <name evidence="5" type="ORF">MsAg5_15830</name>
</gene>
<evidence type="ECO:0000256" key="4">
    <source>
        <dbReference type="HAMAP-Rule" id="MF_00562"/>
    </source>
</evidence>
<keyword evidence="2 4" id="KW-0378">Hydrolase</keyword>
<dbReference type="GO" id="GO:0051499">
    <property type="term" value="F:D-aminoacyl-tRNA deacylase activity"/>
    <property type="evidence" value="ECO:0007669"/>
    <property type="project" value="UniProtKB-UniRule"/>
</dbReference>
<comment type="function">
    <text evidence="4">D-aminoacyl-tRNA deacylase with broad substrate specificity. By recycling D-aminoacyl-tRNA to D-amino acids and free tRNA molecules, this enzyme counteracts the toxicity associated with the formation of D-aminoacyl-tRNA entities in vivo.</text>
</comment>
<comment type="caution">
    <text evidence="5">The sequence shown here is derived from an EMBL/GenBank/DDBJ whole genome shotgun (WGS) entry which is preliminary data.</text>
</comment>
<keyword evidence="6" id="KW-1185">Reference proteome</keyword>
<dbReference type="InterPro" id="IPR018033">
    <property type="entry name" value="Deacylase_DtdA_archaea"/>
</dbReference>
<dbReference type="GO" id="GO:0008270">
    <property type="term" value="F:zinc ion binding"/>
    <property type="evidence" value="ECO:0007669"/>
    <property type="project" value="UniProtKB-UniRule"/>
</dbReference>
<dbReference type="PANTHER" id="PTHR34667:SF1">
    <property type="entry name" value="D-AMINOACYL-TRNA DEACYLASE"/>
    <property type="match status" value="1"/>
</dbReference>
<evidence type="ECO:0000313" key="6">
    <source>
        <dbReference type="Proteomes" id="UP001271789"/>
    </source>
</evidence>
<dbReference type="SUPFAM" id="SSF142535">
    <property type="entry name" value="AF0625-like"/>
    <property type="match status" value="1"/>
</dbReference>
<evidence type="ECO:0000256" key="2">
    <source>
        <dbReference type="ARBA" id="ARBA00022801"/>
    </source>
</evidence>